<evidence type="ECO:0000256" key="7">
    <source>
        <dbReference type="ARBA" id="ARBA00035179"/>
    </source>
</evidence>
<gene>
    <name evidence="9" type="ORF">BDV98DRAFT_484119</name>
</gene>
<comment type="similarity">
    <text evidence="6">Belongs to the mitochondrion-specific ribosomal protein mL54 family.</text>
</comment>
<dbReference type="STRING" id="1884261.A0A5C3QRL2"/>
<evidence type="ECO:0000256" key="5">
    <source>
        <dbReference type="ARBA" id="ARBA00023274"/>
    </source>
</evidence>
<accession>A0A5C3QRL2</accession>
<dbReference type="Pfam" id="PF08561">
    <property type="entry name" value="Ribosomal_L37"/>
    <property type="match status" value="1"/>
</dbReference>
<feature type="non-terminal residue" evidence="9">
    <location>
        <position position="1"/>
    </location>
</feature>
<dbReference type="Proteomes" id="UP000305067">
    <property type="component" value="Unassembled WGS sequence"/>
</dbReference>
<proteinExistence type="inferred from homology"/>
<dbReference type="InterPro" id="IPR013870">
    <property type="entry name" value="Ribosomal_mL54"/>
</dbReference>
<evidence type="ECO:0000313" key="9">
    <source>
        <dbReference type="EMBL" id="TFL04008.1"/>
    </source>
</evidence>
<feature type="non-terminal residue" evidence="9">
    <location>
        <position position="75"/>
    </location>
</feature>
<dbReference type="AlphaFoldDB" id="A0A5C3QRL2"/>
<organism evidence="9 10">
    <name type="scientific">Pterulicium gracile</name>
    <dbReference type="NCBI Taxonomy" id="1884261"/>
    <lineage>
        <taxon>Eukaryota</taxon>
        <taxon>Fungi</taxon>
        <taxon>Dikarya</taxon>
        <taxon>Basidiomycota</taxon>
        <taxon>Agaricomycotina</taxon>
        <taxon>Agaricomycetes</taxon>
        <taxon>Agaricomycetidae</taxon>
        <taxon>Agaricales</taxon>
        <taxon>Pleurotineae</taxon>
        <taxon>Pterulaceae</taxon>
        <taxon>Pterulicium</taxon>
    </lineage>
</organism>
<keyword evidence="3" id="KW-0689">Ribosomal protein</keyword>
<keyword evidence="4" id="KW-0496">Mitochondrion</keyword>
<protein>
    <recommendedName>
        <fullName evidence="7">Large ribosomal subunit protein mL54</fullName>
    </recommendedName>
</protein>
<evidence type="ECO:0000256" key="4">
    <source>
        <dbReference type="ARBA" id="ARBA00023128"/>
    </source>
</evidence>
<dbReference type="GO" id="GO:0005762">
    <property type="term" value="C:mitochondrial large ribosomal subunit"/>
    <property type="evidence" value="ECO:0007669"/>
    <property type="project" value="TreeGrafter"/>
</dbReference>
<dbReference type="GO" id="GO:0003735">
    <property type="term" value="F:structural constituent of ribosome"/>
    <property type="evidence" value="ECO:0007669"/>
    <property type="project" value="TreeGrafter"/>
</dbReference>
<sequence length="75" mass="8749">PRSCCAADTILPGLNYLKGQKVVLAKADEEYPDWLWSIMEPREWKDDGPGGRKEKADRKRANKQRLRENNFMKTQ</sequence>
<evidence type="ECO:0000256" key="8">
    <source>
        <dbReference type="SAM" id="MobiDB-lite"/>
    </source>
</evidence>
<evidence type="ECO:0000313" key="10">
    <source>
        <dbReference type="Proteomes" id="UP000305067"/>
    </source>
</evidence>
<dbReference type="PANTHER" id="PTHR28595">
    <property type="entry name" value="39S RIBOSOMAL PROTEIN L54, MITOCHONDRIAL"/>
    <property type="match status" value="1"/>
</dbReference>
<dbReference type="OrthoDB" id="10252718at2759"/>
<keyword evidence="10" id="KW-1185">Reference proteome</keyword>
<feature type="region of interest" description="Disordered" evidence="8">
    <location>
        <begin position="42"/>
        <end position="75"/>
    </location>
</feature>
<name>A0A5C3QRL2_9AGAR</name>
<evidence type="ECO:0000256" key="2">
    <source>
        <dbReference type="ARBA" id="ARBA00022946"/>
    </source>
</evidence>
<reference evidence="9 10" key="1">
    <citation type="journal article" date="2019" name="Nat. Ecol. Evol.">
        <title>Megaphylogeny resolves global patterns of mushroom evolution.</title>
        <authorList>
            <person name="Varga T."/>
            <person name="Krizsan K."/>
            <person name="Foldi C."/>
            <person name="Dima B."/>
            <person name="Sanchez-Garcia M."/>
            <person name="Sanchez-Ramirez S."/>
            <person name="Szollosi G.J."/>
            <person name="Szarkandi J.G."/>
            <person name="Papp V."/>
            <person name="Albert L."/>
            <person name="Andreopoulos W."/>
            <person name="Angelini C."/>
            <person name="Antonin V."/>
            <person name="Barry K.W."/>
            <person name="Bougher N.L."/>
            <person name="Buchanan P."/>
            <person name="Buyck B."/>
            <person name="Bense V."/>
            <person name="Catcheside P."/>
            <person name="Chovatia M."/>
            <person name="Cooper J."/>
            <person name="Damon W."/>
            <person name="Desjardin D."/>
            <person name="Finy P."/>
            <person name="Geml J."/>
            <person name="Haridas S."/>
            <person name="Hughes K."/>
            <person name="Justo A."/>
            <person name="Karasinski D."/>
            <person name="Kautmanova I."/>
            <person name="Kiss B."/>
            <person name="Kocsube S."/>
            <person name="Kotiranta H."/>
            <person name="LaButti K.M."/>
            <person name="Lechner B.E."/>
            <person name="Liimatainen K."/>
            <person name="Lipzen A."/>
            <person name="Lukacs Z."/>
            <person name="Mihaltcheva S."/>
            <person name="Morgado L.N."/>
            <person name="Niskanen T."/>
            <person name="Noordeloos M.E."/>
            <person name="Ohm R.A."/>
            <person name="Ortiz-Santana B."/>
            <person name="Ovrebo C."/>
            <person name="Racz N."/>
            <person name="Riley R."/>
            <person name="Savchenko A."/>
            <person name="Shiryaev A."/>
            <person name="Soop K."/>
            <person name="Spirin V."/>
            <person name="Szebenyi C."/>
            <person name="Tomsovsky M."/>
            <person name="Tulloss R.E."/>
            <person name="Uehling J."/>
            <person name="Grigoriev I.V."/>
            <person name="Vagvolgyi C."/>
            <person name="Papp T."/>
            <person name="Martin F.M."/>
            <person name="Miettinen O."/>
            <person name="Hibbett D.S."/>
            <person name="Nagy L.G."/>
        </authorList>
    </citation>
    <scope>NUCLEOTIDE SEQUENCE [LARGE SCALE GENOMIC DNA]</scope>
    <source>
        <strain evidence="9 10">CBS 309.79</strain>
    </source>
</reference>
<keyword evidence="2" id="KW-0809">Transit peptide</keyword>
<dbReference type="PANTHER" id="PTHR28595:SF1">
    <property type="entry name" value="LARGE RIBOSOMAL SUBUNIT PROTEIN ML54"/>
    <property type="match status" value="1"/>
</dbReference>
<evidence type="ECO:0000256" key="6">
    <source>
        <dbReference type="ARBA" id="ARBA00033752"/>
    </source>
</evidence>
<evidence type="ECO:0000256" key="1">
    <source>
        <dbReference type="ARBA" id="ARBA00004173"/>
    </source>
</evidence>
<dbReference type="EMBL" id="ML178819">
    <property type="protein sequence ID" value="TFL04008.1"/>
    <property type="molecule type" value="Genomic_DNA"/>
</dbReference>
<evidence type="ECO:0000256" key="3">
    <source>
        <dbReference type="ARBA" id="ARBA00022980"/>
    </source>
</evidence>
<comment type="subcellular location">
    <subcellularLocation>
        <location evidence="1">Mitochondrion</location>
    </subcellularLocation>
</comment>
<keyword evidence="5" id="KW-0687">Ribonucleoprotein</keyword>